<gene>
    <name evidence="3" type="ORF">GVO57_14195</name>
</gene>
<geneLocation type="plasmid" evidence="4">
    <name>pc33</name>
</geneLocation>
<dbReference type="KEGG" id="schy:GVO57_14195"/>
<keyword evidence="3" id="KW-0614">Plasmid</keyword>
<dbReference type="Gene3D" id="3.40.960.10">
    <property type="entry name" value="VSR Endonuclease"/>
    <property type="match status" value="1"/>
</dbReference>
<protein>
    <recommendedName>
        <fullName evidence="2">Restriction endonuclease type II-like domain-containing protein</fullName>
    </recommendedName>
</protein>
<dbReference type="SUPFAM" id="SSF52980">
    <property type="entry name" value="Restriction endonuclease-like"/>
    <property type="match status" value="1"/>
</dbReference>
<name>A0A7Z2S6Z9_9SPHN</name>
<feature type="region of interest" description="Disordered" evidence="1">
    <location>
        <begin position="227"/>
        <end position="267"/>
    </location>
</feature>
<evidence type="ECO:0000256" key="1">
    <source>
        <dbReference type="SAM" id="MobiDB-lite"/>
    </source>
</evidence>
<dbReference type="RefSeq" id="WP_160594072.1">
    <property type="nucleotide sequence ID" value="NZ_CP047896.1"/>
</dbReference>
<dbReference type="EMBL" id="CP047896">
    <property type="protein sequence ID" value="QHL92038.1"/>
    <property type="molecule type" value="Genomic_DNA"/>
</dbReference>
<dbReference type="Proteomes" id="UP000464468">
    <property type="component" value="Plasmid pC33"/>
</dbReference>
<evidence type="ECO:0000259" key="2">
    <source>
        <dbReference type="Pfam" id="PF18741"/>
    </source>
</evidence>
<dbReference type="InterPro" id="IPR049468">
    <property type="entry name" value="Restrct_endonuc-II-like_dom"/>
</dbReference>
<accession>A0A7Z2S6Z9</accession>
<evidence type="ECO:0000313" key="3">
    <source>
        <dbReference type="EMBL" id="QHL92038.1"/>
    </source>
</evidence>
<sequence>MQGDERDIILISTVYGPNKDGVVMQRFGPMNQKVGWRRLNVLVTRAKLSTRIFTSLRPGDIKITETSSRGVVALKSYLTYAMGGATVDSDDDGIPDSDFEVFVAERLRAHGYQVVSQVGVEGFRIDLGVRHPDYPLGFIAGVECDGARWHSGFSVRDRDRIRQKVLENMGWRIHRIWSTDWFANPDRELAKLLQKLEDWRAKAAAHYAARPRHEPSPEDLDPLEELAELGPTPAPTPLQAAAGSARELKPRAQAAEAEVGPDEEPLGKQMRSLDGIEWFEITPGKRYAVVLNDDRAGTVDVISRAMTAPRVYGGAIAVARSEFEGSVRKTGERFRMHDIYATVREVARRARLVEGE</sequence>
<evidence type="ECO:0000313" key="4">
    <source>
        <dbReference type="Proteomes" id="UP000464468"/>
    </source>
</evidence>
<dbReference type="FunFam" id="3.40.960.10:FF:000002">
    <property type="entry name" value="DNA helicase related protein"/>
    <property type="match status" value="1"/>
</dbReference>
<reference evidence="3 4" key="1">
    <citation type="submission" date="2020-01" db="EMBL/GenBank/DDBJ databases">
        <title>Sphingomonas sp. C33 whole genome sequece.</title>
        <authorList>
            <person name="Park C."/>
        </authorList>
    </citation>
    <scope>NUCLEOTIDE SEQUENCE [LARGE SCALE GENOMIC DNA]</scope>
    <source>
        <strain evidence="3 4">C33</strain>
        <plasmid evidence="4">pc33</plasmid>
    </source>
</reference>
<dbReference type="Gene3D" id="3.40.50.300">
    <property type="entry name" value="P-loop containing nucleotide triphosphate hydrolases"/>
    <property type="match status" value="1"/>
</dbReference>
<proteinExistence type="predicted"/>
<feature type="domain" description="Restriction endonuclease type II-like" evidence="2">
    <location>
        <begin position="99"/>
        <end position="196"/>
    </location>
</feature>
<dbReference type="AlphaFoldDB" id="A0A7Z2S6Z9"/>
<dbReference type="InterPro" id="IPR027417">
    <property type="entry name" value="P-loop_NTPase"/>
</dbReference>
<keyword evidence="4" id="KW-1185">Reference proteome</keyword>
<dbReference type="InterPro" id="IPR011335">
    <property type="entry name" value="Restrct_endonuc-II-like"/>
</dbReference>
<dbReference type="Pfam" id="PF18741">
    <property type="entry name" value="MTES_1575"/>
    <property type="match status" value="1"/>
</dbReference>
<organism evidence="3 4">
    <name type="scientific">Sphingomonas changnyeongensis</name>
    <dbReference type="NCBI Taxonomy" id="2698679"/>
    <lineage>
        <taxon>Bacteria</taxon>
        <taxon>Pseudomonadati</taxon>
        <taxon>Pseudomonadota</taxon>
        <taxon>Alphaproteobacteria</taxon>
        <taxon>Sphingomonadales</taxon>
        <taxon>Sphingomonadaceae</taxon>
        <taxon>Sphingomonas</taxon>
    </lineage>
</organism>